<evidence type="ECO:0000313" key="1">
    <source>
        <dbReference type="EMBL" id="GAI73939.1"/>
    </source>
</evidence>
<organism evidence="1">
    <name type="scientific">marine sediment metagenome</name>
    <dbReference type="NCBI Taxonomy" id="412755"/>
    <lineage>
        <taxon>unclassified sequences</taxon>
        <taxon>metagenomes</taxon>
        <taxon>ecological metagenomes</taxon>
    </lineage>
</organism>
<dbReference type="GO" id="GO:0008410">
    <property type="term" value="F:CoA-transferase activity"/>
    <property type="evidence" value="ECO:0007669"/>
    <property type="project" value="InterPro"/>
</dbReference>
<dbReference type="InterPro" id="IPR037171">
    <property type="entry name" value="NagB/RpiA_transferase-like"/>
</dbReference>
<reference evidence="1" key="1">
    <citation type="journal article" date="2014" name="Front. Microbiol.">
        <title>High frequency of phylogenetically diverse reductive dehalogenase-homologous genes in deep subseafloor sedimentary metagenomes.</title>
        <authorList>
            <person name="Kawai M."/>
            <person name="Futagami T."/>
            <person name="Toyoda A."/>
            <person name="Takaki Y."/>
            <person name="Nishi S."/>
            <person name="Hori S."/>
            <person name="Arai W."/>
            <person name="Tsubouchi T."/>
            <person name="Morono Y."/>
            <person name="Uchiyama I."/>
            <person name="Ito T."/>
            <person name="Fujiyama A."/>
            <person name="Inagaki F."/>
            <person name="Takami H."/>
        </authorList>
    </citation>
    <scope>NUCLEOTIDE SEQUENCE</scope>
    <source>
        <strain evidence="1">Expedition CK06-06</strain>
    </source>
</reference>
<sequence length="69" mass="7711">ADMYGNVQIDGHIVKDDLQARASKRVIVMCEELISDDIIRQDPGKTVIPFYMVDAVVEQPWGSHPGNMP</sequence>
<feature type="non-terminal residue" evidence="1">
    <location>
        <position position="69"/>
    </location>
</feature>
<dbReference type="EMBL" id="BARW01014217">
    <property type="protein sequence ID" value="GAI73939.1"/>
    <property type="molecule type" value="Genomic_DNA"/>
</dbReference>
<dbReference type="InterPro" id="IPR004165">
    <property type="entry name" value="CoA_trans_fam_I"/>
</dbReference>
<comment type="caution">
    <text evidence="1">The sequence shown here is derived from an EMBL/GenBank/DDBJ whole genome shotgun (WGS) entry which is preliminary data.</text>
</comment>
<feature type="non-terminal residue" evidence="1">
    <location>
        <position position="1"/>
    </location>
</feature>
<dbReference type="Gene3D" id="3.40.1080.10">
    <property type="entry name" value="Glutaconate Coenzyme A-transferase"/>
    <property type="match status" value="1"/>
</dbReference>
<gene>
    <name evidence="1" type="ORF">S12H4_25393</name>
</gene>
<name>X1T1K3_9ZZZZ</name>
<accession>X1T1K3</accession>
<dbReference type="SUPFAM" id="SSF100950">
    <property type="entry name" value="NagB/RpiA/CoA transferase-like"/>
    <property type="match status" value="1"/>
</dbReference>
<proteinExistence type="predicted"/>
<dbReference type="Pfam" id="PF01144">
    <property type="entry name" value="CoA_trans"/>
    <property type="match status" value="1"/>
</dbReference>
<protein>
    <submittedName>
        <fullName evidence="1">Uncharacterized protein</fullName>
    </submittedName>
</protein>
<dbReference type="AlphaFoldDB" id="X1T1K3"/>